<organism evidence="3 4">
    <name type="scientific">Ignelater luminosus</name>
    <name type="common">Cucubano</name>
    <name type="synonym">Pyrophorus luminosus</name>
    <dbReference type="NCBI Taxonomy" id="2038154"/>
    <lineage>
        <taxon>Eukaryota</taxon>
        <taxon>Metazoa</taxon>
        <taxon>Ecdysozoa</taxon>
        <taxon>Arthropoda</taxon>
        <taxon>Hexapoda</taxon>
        <taxon>Insecta</taxon>
        <taxon>Pterygota</taxon>
        <taxon>Neoptera</taxon>
        <taxon>Endopterygota</taxon>
        <taxon>Coleoptera</taxon>
        <taxon>Polyphaga</taxon>
        <taxon>Elateriformia</taxon>
        <taxon>Elateroidea</taxon>
        <taxon>Elateridae</taxon>
        <taxon>Agrypninae</taxon>
        <taxon>Pyrophorini</taxon>
        <taxon>Ignelater</taxon>
    </lineage>
</organism>
<keyword evidence="1" id="KW-0175">Coiled coil</keyword>
<evidence type="ECO:0000256" key="1">
    <source>
        <dbReference type="SAM" id="Coils"/>
    </source>
</evidence>
<sequence length="298" mass="32462">MDTLARHSGSTNNGVLENCDVIQIRTRLLTIQPLQDTFDQLQLQIENASEDLESEPEHITEFKKKHHETISDAEDILEKLSTQDNLPAKPSTVVSCHELLLPGPVVGTSDVVSINGVVSQSKMLLEEGKSTPVPAPQILVLSPVIGKQSKPPTGKPRLPPIDLPQFSGAHEQCFFLVGNFEALVNRNGNVAVLLEKIDPACKKRHSSLLHLESDTNINKNTLTQNNIQNNDPNTGSNNASTSPITSNDQYANQAHSDNQGSSIVAYSSQAKLAQHLLSTAIVHISDHHGNQIKLLKIK</sequence>
<feature type="coiled-coil region" evidence="1">
    <location>
        <begin position="31"/>
        <end position="83"/>
    </location>
</feature>
<dbReference type="Proteomes" id="UP000801492">
    <property type="component" value="Unassembled WGS sequence"/>
</dbReference>
<proteinExistence type="predicted"/>
<accession>A0A8K0DD26</accession>
<dbReference type="AlphaFoldDB" id="A0A8K0DD26"/>
<name>A0A8K0DD26_IGNLU</name>
<gene>
    <name evidence="3" type="ORF">ILUMI_04189</name>
</gene>
<dbReference type="EMBL" id="VTPC01001426">
    <property type="protein sequence ID" value="KAF2901999.1"/>
    <property type="molecule type" value="Genomic_DNA"/>
</dbReference>
<evidence type="ECO:0000313" key="4">
    <source>
        <dbReference type="Proteomes" id="UP000801492"/>
    </source>
</evidence>
<feature type="region of interest" description="Disordered" evidence="2">
    <location>
        <begin position="222"/>
        <end position="257"/>
    </location>
</feature>
<dbReference type="OrthoDB" id="6778137at2759"/>
<reference evidence="3" key="1">
    <citation type="submission" date="2019-08" db="EMBL/GenBank/DDBJ databases">
        <title>The genome of the North American firefly Photinus pyralis.</title>
        <authorList>
            <consortium name="Photinus pyralis genome working group"/>
            <person name="Fallon T.R."/>
            <person name="Sander Lower S.E."/>
            <person name="Weng J.-K."/>
        </authorList>
    </citation>
    <scope>NUCLEOTIDE SEQUENCE</scope>
    <source>
        <strain evidence="3">TRF0915ILg1</strain>
        <tissue evidence="3">Whole body</tissue>
    </source>
</reference>
<evidence type="ECO:0000256" key="2">
    <source>
        <dbReference type="SAM" id="MobiDB-lite"/>
    </source>
</evidence>
<keyword evidence="4" id="KW-1185">Reference proteome</keyword>
<comment type="caution">
    <text evidence="3">The sequence shown here is derived from an EMBL/GenBank/DDBJ whole genome shotgun (WGS) entry which is preliminary data.</text>
</comment>
<evidence type="ECO:0000313" key="3">
    <source>
        <dbReference type="EMBL" id="KAF2901999.1"/>
    </source>
</evidence>
<protein>
    <submittedName>
        <fullName evidence="3">Uncharacterized protein</fullName>
    </submittedName>
</protein>